<comment type="caution">
    <text evidence="1">The sequence shown here is derived from an EMBL/GenBank/DDBJ whole genome shotgun (WGS) entry which is preliminary data.</text>
</comment>
<sequence>MERILTNKLENKMNEDVLIKGWIHRIKVMKNISFLILRDREGLVQCVVDKDVEWIKHVRLESIVSVMGVVKEGKNKYKNLEVEVKEIELVNEAVEELPIEINKDKLDISLDTMLNNRMLSLRHESKKEIIRIGNLILKSFRDFLIEQGFTEIITPKIVCEGAEGGTEVFKVDYFGKKAYLAQSPQFYKQMMVISGFERVFEIGTFFRAEEHDTKRHLNQFVSLDLEMAFIEDENDLMNLEEKMLNYIFDVLGKEAVKGFEALGLETPKIETRFPRLDMEEVKDILKRKYNKELLEKDLDTEAEKLLGRYIKEKYKSDFVFVTNYGKKKRPMYTMPKGESGTHSFDLIYKGTEITSGAQRIHDYNMLLQSFKEKNLDASSFESYINSFKYGVPPHGGLAIGFERLVAQILDLDNVREVTLFTRDKNRMIP</sequence>
<name>A0ACB5RDL9_9CLOT</name>
<accession>A0ACB5RDL9</accession>
<proteinExistence type="predicted"/>
<keyword evidence="1" id="KW-0436">Ligase</keyword>
<dbReference type="Proteomes" id="UP001058074">
    <property type="component" value="Unassembled WGS sequence"/>
</dbReference>
<protein>
    <submittedName>
        <fullName evidence="1">Aspartate--tRNA(Asn) ligase</fullName>
    </submittedName>
</protein>
<organism evidence="1 2">
    <name type="scientific">Inconstantimicrobium mannanitabidum</name>
    <dbReference type="NCBI Taxonomy" id="1604901"/>
    <lineage>
        <taxon>Bacteria</taxon>
        <taxon>Bacillati</taxon>
        <taxon>Bacillota</taxon>
        <taxon>Clostridia</taxon>
        <taxon>Eubacteriales</taxon>
        <taxon>Clostridiaceae</taxon>
        <taxon>Inconstantimicrobium</taxon>
    </lineage>
</organism>
<keyword evidence="2" id="KW-1185">Reference proteome</keyword>
<gene>
    <name evidence="1" type="primary">aspC_2</name>
    <name evidence="1" type="ORF">rsdtw13_21170</name>
</gene>
<dbReference type="EMBL" id="BROD01000001">
    <property type="protein sequence ID" value="GKX66859.1"/>
    <property type="molecule type" value="Genomic_DNA"/>
</dbReference>
<evidence type="ECO:0000313" key="1">
    <source>
        <dbReference type="EMBL" id="GKX66859.1"/>
    </source>
</evidence>
<reference evidence="1" key="1">
    <citation type="journal article" date="2025" name="Int. J. Syst. Evol. Microbiol.">
        <title>Inconstantimicrobium mannanitabidum sp. nov., a novel member of the family Clostridiaceae isolated from anoxic soil under the treatment of reductive soil disinfestation.</title>
        <authorList>
            <person name="Ueki A."/>
            <person name="Tonouchi A."/>
            <person name="Honma S."/>
            <person name="Kaku N."/>
            <person name="Ueki K."/>
        </authorList>
    </citation>
    <scope>NUCLEOTIDE SEQUENCE</scope>
    <source>
        <strain evidence="1">TW13</strain>
    </source>
</reference>
<evidence type="ECO:0000313" key="2">
    <source>
        <dbReference type="Proteomes" id="UP001058074"/>
    </source>
</evidence>